<name>Q4CSY3_TRYCC</name>
<evidence type="ECO:0000313" key="2">
    <source>
        <dbReference type="Proteomes" id="UP000002296"/>
    </source>
</evidence>
<organism evidence="1 2">
    <name type="scientific">Trypanosoma cruzi (strain CL Brener)</name>
    <dbReference type="NCBI Taxonomy" id="353153"/>
    <lineage>
        <taxon>Eukaryota</taxon>
        <taxon>Discoba</taxon>
        <taxon>Euglenozoa</taxon>
        <taxon>Kinetoplastea</taxon>
        <taxon>Metakinetoplastina</taxon>
        <taxon>Trypanosomatida</taxon>
        <taxon>Trypanosomatidae</taxon>
        <taxon>Trypanosoma</taxon>
        <taxon>Schizotrypanum</taxon>
    </lineage>
</organism>
<dbReference type="EMBL" id="AAHK01002066">
    <property type="protein sequence ID" value="EAN83384.1"/>
    <property type="molecule type" value="Genomic_DNA"/>
</dbReference>
<dbReference type="SMR" id="Q4CSY3"/>
<keyword evidence="2" id="KW-1185">Reference proteome</keyword>
<proteinExistence type="predicted"/>
<dbReference type="KEGG" id="tcr:407477.40"/>
<evidence type="ECO:0000313" key="1">
    <source>
        <dbReference type="EMBL" id="EAN83384.1"/>
    </source>
</evidence>
<gene>
    <name evidence="1" type="ORF">Tc00.1047053407477.40</name>
</gene>
<protein>
    <submittedName>
        <fullName evidence="1">Uncharacterized protein</fullName>
    </submittedName>
</protein>
<dbReference type="STRING" id="353153.Q4CSY3"/>
<dbReference type="InParanoid" id="Q4CSY3"/>
<comment type="caution">
    <text evidence="1">The sequence shown here is derived from an EMBL/GenBank/DDBJ whole genome shotgun (WGS) entry which is preliminary data.</text>
</comment>
<dbReference type="OMA" id="LGIYNQR"/>
<sequence length="205" mass="23583">MCLSLKGKGVKGGPHIALGAIMRGATRHLRYLCPTGVLMNFFPLGMYSGPVNAHVFLPNNNLDGRATNHMKKIDGLTKDPQLVFSRNDLKLQCEYCRFQWVHDTLCVRCPAQPKHNKREMWLQPTWMWGKQQPYQYYKYMPAVRNPRTGMPLAREDASGMNNERRGQGLTTKTLNIEKERRGISRAVSNIGNYNTRWQTRFPFPA</sequence>
<reference evidence="1 2" key="1">
    <citation type="journal article" date="2005" name="Science">
        <title>The genome sequence of Trypanosoma cruzi, etiologic agent of Chagas disease.</title>
        <authorList>
            <person name="El-Sayed N.M."/>
            <person name="Myler P.J."/>
            <person name="Bartholomeu D.C."/>
            <person name="Nilsson D."/>
            <person name="Aggarwal G."/>
            <person name="Tran A.N."/>
            <person name="Ghedin E."/>
            <person name="Worthey E.A."/>
            <person name="Delcher A.L."/>
            <person name="Blandin G."/>
            <person name="Westenberger S.J."/>
            <person name="Caler E."/>
            <person name="Cerqueira G.C."/>
            <person name="Branche C."/>
            <person name="Haas B."/>
            <person name="Anupama A."/>
            <person name="Arner E."/>
            <person name="Aslund L."/>
            <person name="Attipoe P."/>
            <person name="Bontempi E."/>
            <person name="Bringaud F."/>
            <person name="Burton P."/>
            <person name="Cadag E."/>
            <person name="Campbell D.A."/>
            <person name="Carrington M."/>
            <person name="Crabtree J."/>
            <person name="Darban H."/>
            <person name="da Silveira J.F."/>
            <person name="de Jong P."/>
            <person name="Edwards K."/>
            <person name="Englund P.T."/>
            <person name="Fazelina G."/>
            <person name="Feldblyum T."/>
            <person name="Ferella M."/>
            <person name="Frasch A.C."/>
            <person name="Gull K."/>
            <person name="Horn D."/>
            <person name="Hou L."/>
            <person name="Huang Y."/>
            <person name="Kindlund E."/>
            <person name="Klingbeil M."/>
            <person name="Kluge S."/>
            <person name="Koo H."/>
            <person name="Lacerda D."/>
            <person name="Levin M.J."/>
            <person name="Lorenzi H."/>
            <person name="Louie T."/>
            <person name="Machado C.R."/>
            <person name="McCulloch R."/>
            <person name="McKenna A."/>
            <person name="Mizuno Y."/>
            <person name="Mottram J.C."/>
            <person name="Nelson S."/>
            <person name="Ochaya S."/>
            <person name="Osoegawa K."/>
            <person name="Pai G."/>
            <person name="Parsons M."/>
            <person name="Pentony M."/>
            <person name="Pettersson U."/>
            <person name="Pop M."/>
            <person name="Ramirez J.L."/>
            <person name="Rinta J."/>
            <person name="Robertson L."/>
            <person name="Salzberg S.L."/>
            <person name="Sanchez D.O."/>
            <person name="Seyler A."/>
            <person name="Sharma R."/>
            <person name="Shetty J."/>
            <person name="Simpson A.J."/>
            <person name="Sisk E."/>
            <person name="Tammi M.T."/>
            <person name="Tarleton R."/>
            <person name="Teixeira S."/>
            <person name="Van Aken S."/>
            <person name="Vogt C."/>
            <person name="Ward P.N."/>
            <person name="Wickstead B."/>
            <person name="Wortman J."/>
            <person name="White O."/>
            <person name="Fraser C.M."/>
            <person name="Stuart K.D."/>
            <person name="Andersson B."/>
        </authorList>
    </citation>
    <scope>NUCLEOTIDE SEQUENCE [LARGE SCALE GENOMIC DNA]</scope>
    <source>
        <strain evidence="1 2">CL Brener</strain>
    </source>
</reference>
<dbReference type="RefSeq" id="XP_805235.1">
    <property type="nucleotide sequence ID" value="XM_800142.1"/>
</dbReference>
<dbReference type="PaxDb" id="353153-Q4CSY3"/>
<dbReference type="GeneID" id="3534901"/>
<dbReference type="AlphaFoldDB" id="Q4CSY3"/>
<accession>Q4CSY3</accession>
<dbReference type="Proteomes" id="UP000002296">
    <property type="component" value="Unassembled WGS sequence"/>
</dbReference>
<dbReference type="eggNOG" id="ENOG502RXUS">
    <property type="taxonomic scope" value="Eukaryota"/>
</dbReference>